<dbReference type="Proteomes" id="UP000007798">
    <property type="component" value="Unassembled WGS sequence"/>
</dbReference>
<name>B4N1H0_DROWI</name>
<sequence length="63" mass="7044">MSEHIKEQNYTDSDNLLVYKITQPPPNPPPKPKKKQLSDTGIPSNLDGIIHERGMGSEMEVAK</sequence>
<evidence type="ECO:0000313" key="3">
    <source>
        <dbReference type="Proteomes" id="UP000007798"/>
    </source>
</evidence>
<protein>
    <submittedName>
        <fullName evidence="2">Uncharacterized protein</fullName>
    </submittedName>
</protein>
<proteinExistence type="predicted"/>
<reference evidence="2 3" key="1">
    <citation type="journal article" date="2007" name="Nature">
        <title>Evolution of genes and genomes on the Drosophila phylogeny.</title>
        <authorList>
            <consortium name="Drosophila 12 Genomes Consortium"/>
            <person name="Clark A.G."/>
            <person name="Eisen M.B."/>
            <person name="Smith D.R."/>
            <person name="Bergman C.M."/>
            <person name="Oliver B."/>
            <person name="Markow T.A."/>
            <person name="Kaufman T.C."/>
            <person name="Kellis M."/>
            <person name="Gelbart W."/>
            <person name="Iyer V.N."/>
            <person name="Pollard D.A."/>
            <person name="Sackton T.B."/>
            <person name="Larracuente A.M."/>
            <person name="Singh N.D."/>
            <person name="Abad J.P."/>
            <person name="Abt D.N."/>
            <person name="Adryan B."/>
            <person name="Aguade M."/>
            <person name="Akashi H."/>
            <person name="Anderson W.W."/>
            <person name="Aquadro C.F."/>
            <person name="Ardell D.H."/>
            <person name="Arguello R."/>
            <person name="Artieri C.G."/>
            <person name="Barbash D.A."/>
            <person name="Barker D."/>
            <person name="Barsanti P."/>
            <person name="Batterham P."/>
            <person name="Batzoglou S."/>
            <person name="Begun D."/>
            <person name="Bhutkar A."/>
            <person name="Blanco E."/>
            <person name="Bosak S.A."/>
            <person name="Bradley R.K."/>
            <person name="Brand A.D."/>
            <person name="Brent M.R."/>
            <person name="Brooks A.N."/>
            <person name="Brown R.H."/>
            <person name="Butlin R.K."/>
            <person name="Caggese C."/>
            <person name="Calvi B.R."/>
            <person name="Bernardo de Carvalho A."/>
            <person name="Caspi A."/>
            <person name="Castrezana S."/>
            <person name="Celniker S.E."/>
            <person name="Chang J.L."/>
            <person name="Chapple C."/>
            <person name="Chatterji S."/>
            <person name="Chinwalla A."/>
            <person name="Civetta A."/>
            <person name="Clifton S.W."/>
            <person name="Comeron J.M."/>
            <person name="Costello J.C."/>
            <person name="Coyne J.A."/>
            <person name="Daub J."/>
            <person name="David R.G."/>
            <person name="Delcher A.L."/>
            <person name="Delehaunty K."/>
            <person name="Do C.B."/>
            <person name="Ebling H."/>
            <person name="Edwards K."/>
            <person name="Eickbush T."/>
            <person name="Evans J.D."/>
            <person name="Filipski A."/>
            <person name="Findeiss S."/>
            <person name="Freyhult E."/>
            <person name="Fulton L."/>
            <person name="Fulton R."/>
            <person name="Garcia A.C."/>
            <person name="Gardiner A."/>
            <person name="Garfield D.A."/>
            <person name="Garvin B.E."/>
            <person name="Gibson G."/>
            <person name="Gilbert D."/>
            <person name="Gnerre S."/>
            <person name="Godfrey J."/>
            <person name="Good R."/>
            <person name="Gotea V."/>
            <person name="Gravely B."/>
            <person name="Greenberg A.J."/>
            <person name="Griffiths-Jones S."/>
            <person name="Gross S."/>
            <person name="Guigo R."/>
            <person name="Gustafson E.A."/>
            <person name="Haerty W."/>
            <person name="Hahn M.W."/>
            <person name="Halligan D.L."/>
            <person name="Halpern A.L."/>
            <person name="Halter G.M."/>
            <person name="Han M.V."/>
            <person name="Heger A."/>
            <person name="Hillier L."/>
            <person name="Hinrichs A.S."/>
            <person name="Holmes I."/>
            <person name="Hoskins R.A."/>
            <person name="Hubisz M.J."/>
            <person name="Hultmark D."/>
            <person name="Huntley M.A."/>
            <person name="Jaffe D.B."/>
            <person name="Jagadeeshan S."/>
            <person name="Jeck W.R."/>
            <person name="Johnson J."/>
            <person name="Jones C.D."/>
            <person name="Jordan W.C."/>
            <person name="Karpen G.H."/>
            <person name="Kataoka E."/>
            <person name="Keightley P.D."/>
            <person name="Kheradpour P."/>
            <person name="Kirkness E.F."/>
            <person name="Koerich L.B."/>
            <person name="Kristiansen K."/>
            <person name="Kudrna D."/>
            <person name="Kulathinal R.J."/>
            <person name="Kumar S."/>
            <person name="Kwok R."/>
            <person name="Lander E."/>
            <person name="Langley C.H."/>
            <person name="Lapoint R."/>
            <person name="Lazzaro B.P."/>
            <person name="Lee S.J."/>
            <person name="Levesque L."/>
            <person name="Li R."/>
            <person name="Lin C.F."/>
            <person name="Lin M.F."/>
            <person name="Lindblad-Toh K."/>
            <person name="Llopart A."/>
            <person name="Long M."/>
            <person name="Low L."/>
            <person name="Lozovsky E."/>
            <person name="Lu J."/>
            <person name="Luo M."/>
            <person name="Machado C.A."/>
            <person name="Makalowski W."/>
            <person name="Marzo M."/>
            <person name="Matsuda M."/>
            <person name="Matzkin L."/>
            <person name="McAllister B."/>
            <person name="McBride C.S."/>
            <person name="McKernan B."/>
            <person name="McKernan K."/>
            <person name="Mendez-Lago M."/>
            <person name="Minx P."/>
            <person name="Mollenhauer M.U."/>
            <person name="Montooth K."/>
            <person name="Mount S.M."/>
            <person name="Mu X."/>
            <person name="Myers E."/>
            <person name="Negre B."/>
            <person name="Newfeld S."/>
            <person name="Nielsen R."/>
            <person name="Noor M.A."/>
            <person name="O'Grady P."/>
            <person name="Pachter L."/>
            <person name="Papaceit M."/>
            <person name="Parisi M.J."/>
            <person name="Parisi M."/>
            <person name="Parts L."/>
            <person name="Pedersen J.S."/>
            <person name="Pesole G."/>
            <person name="Phillippy A.M."/>
            <person name="Ponting C.P."/>
            <person name="Pop M."/>
            <person name="Porcelli D."/>
            <person name="Powell J.R."/>
            <person name="Prohaska S."/>
            <person name="Pruitt K."/>
            <person name="Puig M."/>
            <person name="Quesneville H."/>
            <person name="Ram K.R."/>
            <person name="Rand D."/>
            <person name="Rasmussen M.D."/>
            <person name="Reed L.K."/>
            <person name="Reenan R."/>
            <person name="Reily A."/>
            <person name="Remington K.A."/>
            <person name="Rieger T.T."/>
            <person name="Ritchie M.G."/>
            <person name="Robin C."/>
            <person name="Rogers Y.H."/>
            <person name="Rohde C."/>
            <person name="Rozas J."/>
            <person name="Rubenfield M.J."/>
            <person name="Ruiz A."/>
            <person name="Russo S."/>
            <person name="Salzberg S.L."/>
            <person name="Sanchez-Gracia A."/>
            <person name="Saranga D.J."/>
            <person name="Sato H."/>
            <person name="Schaeffer S.W."/>
            <person name="Schatz M.C."/>
            <person name="Schlenke T."/>
            <person name="Schwartz R."/>
            <person name="Segarra C."/>
            <person name="Singh R.S."/>
            <person name="Sirot L."/>
            <person name="Sirota M."/>
            <person name="Sisneros N.B."/>
            <person name="Smith C.D."/>
            <person name="Smith T.F."/>
            <person name="Spieth J."/>
            <person name="Stage D.E."/>
            <person name="Stark A."/>
            <person name="Stephan W."/>
            <person name="Strausberg R.L."/>
            <person name="Strempel S."/>
            <person name="Sturgill D."/>
            <person name="Sutton G."/>
            <person name="Sutton G.G."/>
            <person name="Tao W."/>
            <person name="Teichmann S."/>
            <person name="Tobari Y.N."/>
            <person name="Tomimura Y."/>
            <person name="Tsolas J.M."/>
            <person name="Valente V.L."/>
            <person name="Venter E."/>
            <person name="Venter J.C."/>
            <person name="Vicario S."/>
            <person name="Vieira F.G."/>
            <person name="Vilella A.J."/>
            <person name="Villasante A."/>
            <person name="Walenz B."/>
            <person name="Wang J."/>
            <person name="Wasserman M."/>
            <person name="Watts T."/>
            <person name="Wilson D."/>
            <person name="Wilson R.K."/>
            <person name="Wing R.A."/>
            <person name="Wolfner M.F."/>
            <person name="Wong A."/>
            <person name="Wong G.K."/>
            <person name="Wu C.I."/>
            <person name="Wu G."/>
            <person name="Yamamoto D."/>
            <person name="Yang H.P."/>
            <person name="Yang S.P."/>
            <person name="Yorke J.A."/>
            <person name="Yoshida K."/>
            <person name="Zdobnov E."/>
            <person name="Zhang P."/>
            <person name="Zhang Y."/>
            <person name="Zimin A.V."/>
            <person name="Baldwin J."/>
            <person name="Abdouelleil A."/>
            <person name="Abdulkadir J."/>
            <person name="Abebe A."/>
            <person name="Abera B."/>
            <person name="Abreu J."/>
            <person name="Acer S.C."/>
            <person name="Aftuck L."/>
            <person name="Alexander A."/>
            <person name="An P."/>
            <person name="Anderson E."/>
            <person name="Anderson S."/>
            <person name="Arachi H."/>
            <person name="Azer M."/>
            <person name="Bachantsang P."/>
            <person name="Barry A."/>
            <person name="Bayul T."/>
            <person name="Berlin A."/>
            <person name="Bessette D."/>
            <person name="Bloom T."/>
            <person name="Blye J."/>
            <person name="Boguslavskiy L."/>
            <person name="Bonnet C."/>
            <person name="Boukhgalter B."/>
            <person name="Bourzgui I."/>
            <person name="Brown A."/>
            <person name="Cahill P."/>
            <person name="Channer S."/>
            <person name="Cheshatsang Y."/>
            <person name="Chuda L."/>
            <person name="Citroen M."/>
            <person name="Collymore A."/>
            <person name="Cooke P."/>
            <person name="Costello M."/>
            <person name="D'Aco K."/>
            <person name="Daza R."/>
            <person name="De Haan G."/>
            <person name="DeGray S."/>
            <person name="DeMaso C."/>
            <person name="Dhargay N."/>
            <person name="Dooley K."/>
            <person name="Dooley E."/>
            <person name="Doricent M."/>
            <person name="Dorje P."/>
            <person name="Dorjee K."/>
            <person name="Dupes A."/>
            <person name="Elong R."/>
            <person name="Falk J."/>
            <person name="Farina A."/>
            <person name="Faro S."/>
            <person name="Ferguson D."/>
            <person name="Fisher S."/>
            <person name="Foley C.D."/>
            <person name="Franke A."/>
            <person name="Friedrich D."/>
            <person name="Gadbois L."/>
            <person name="Gearin G."/>
            <person name="Gearin C.R."/>
            <person name="Giannoukos G."/>
            <person name="Goode T."/>
            <person name="Graham J."/>
            <person name="Grandbois E."/>
            <person name="Grewal S."/>
            <person name="Gyaltsen K."/>
            <person name="Hafez N."/>
            <person name="Hagos B."/>
            <person name="Hall J."/>
            <person name="Henson C."/>
            <person name="Hollinger A."/>
            <person name="Honan T."/>
            <person name="Huard M.D."/>
            <person name="Hughes L."/>
            <person name="Hurhula B."/>
            <person name="Husby M.E."/>
            <person name="Kamat A."/>
            <person name="Kanga B."/>
            <person name="Kashin S."/>
            <person name="Khazanovich D."/>
            <person name="Kisner P."/>
            <person name="Lance K."/>
            <person name="Lara M."/>
            <person name="Lee W."/>
            <person name="Lennon N."/>
            <person name="Letendre F."/>
            <person name="LeVine R."/>
            <person name="Lipovsky A."/>
            <person name="Liu X."/>
            <person name="Liu J."/>
            <person name="Liu S."/>
            <person name="Lokyitsang T."/>
            <person name="Lokyitsang Y."/>
            <person name="Lubonja R."/>
            <person name="Lui A."/>
            <person name="MacDonald P."/>
            <person name="Magnisalis V."/>
            <person name="Maru K."/>
            <person name="Matthews C."/>
            <person name="McCusker W."/>
            <person name="McDonough S."/>
            <person name="Mehta T."/>
            <person name="Meldrim J."/>
            <person name="Meneus L."/>
            <person name="Mihai O."/>
            <person name="Mihalev A."/>
            <person name="Mihova T."/>
            <person name="Mittelman R."/>
            <person name="Mlenga V."/>
            <person name="Montmayeur A."/>
            <person name="Mulrain L."/>
            <person name="Navidi A."/>
            <person name="Naylor J."/>
            <person name="Negash T."/>
            <person name="Nguyen T."/>
            <person name="Nguyen N."/>
            <person name="Nicol R."/>
            <person name="Norbu C."/>
            <person name="Norbu N."/>
            <person name="Novod N."/>
            <person name="O'Neill B."/>
            <person name="Osman S."/>
            <person name="Markiewicz E."/>
            <person name="Oyono O.L."/>
            <person name="Patti C."/>
            <person name="Phunkhang P."/>
            <person name="Pierre F."/>
            <person name="Priest M."/>
            <person name="Raghuraman S."/>
            <person name="Rege F."/>
            <person name="Reyes R."/>
            <person name="Rise C."/>
            <person name="Rogov P."/>
            <person name="Ross K."/>
            <person name="Ryan E."/>
            <person name="Settipalli S."/>
            <person name="Shea T."/>
            <person name="Sherpa N."/>
            <person name="Shi L."/>
            <person name="Shih D."/>
            <person name="Sparrow T."/>
            <person name="Spaulding J."/>
            <person name="Stalker J."/>
            <person name="Stange-Thomann N."/>
            <person name="Stavropoulos S."/>
            <person name="Stone C."/>
            <person name="Strader C."/>
            <person name="Tesfaye S."/>
            <person name="Thomson T."/>
            <person name="Thoulutsang Y."/>
            <person name="Thoulutsang D."/>
            <person name="Topham K."/>
            <person name="Topping I."/>
            <person name="Tsamla T."/>
            <person name="Vassiliev H."/>
            <person name="Vo A."/>
            <person name="Wangchuk T."/>
            <person name="Wangdi T."/>
            <person name="Weiand M."/>
            <person name="Wilkinson J."/>
            <person name="Wilson A."/>
            <person name="Yadav S."/>
            <person name="Young G."/>
            <person name="Yu Q."/>
            <person name="Zembek L."/>
            <person name="Zhong D."/>
            <person name="Zimmer A."/>
            <person name="Zwirko Z."/>
            <person name="Jaffe D.B."/>
            <person name="Alvarez P."/>
            <person name="Brockman W."/>
            <person name="Butler J."/>
            <person name="Chin C."/>
            <person name="Gnerre S."/>
            <person name="Grabherr M."/>
            <person name="Kleber M."/>
            <person name="Mauceli E."/>
            <person name="MacCallum I."/>
        </authorList>
    </citation>
    <scope>NUCLEOTIDE SEQUENCE [LARGE SCALE GENOMIC DNA]</scope>
    <source>
        <strain evidence="3">Tucson 14030-0811.24</strain>
    </source>
</reference>
<organism evidence="2 3">
    <name type="scientific">Drosophila willistoni</name>
    <name type="common">Fruit fly</name>
    <dbReference type="NCBI Taxonomy" id="7260"/>
    <lineage>
        <taxon>Eukaryota</taxon>
        <taxon>Metazoa</taxon>
        <taxon>Ecdysozoa</taxon>
        <taxon>Arthropoda</taxon>
        <taxon>Hexapoda</taxon>
        <taxon>Insecta</taxon>
        <taxon>Pterygota</taxon>
        <taxon>Neoptera</taxon>
        <taxon>Endopterygota</taxon>
        <taxon>Diptera</taxon>
        <taxon>Brachycera</taxon>
        <taxon>Muscomorpha</taxon>
        <taxon>Ephydroidea</taxon>
        <taxon>Drosophilidae</taxon>
        <taxon>Drosophila</taxon>
        <taxon>Sophophora</taxon>
    </lineage>
</organism>
<accession>B4N1H0</accession>
<dbReference type="eggNOG" id="KOG1726">
    <property type="taxonomic scope" value="Eukaryota"/>
</dbReference>
<gene>
    <name evidence="2" type="primary">Dwil\GK19241</name>
    <name evidence="2" type="ORF">Dwil_GK19241</name>
</gene>
<feature type="region of interest" description="Disordered" evidence="1">
    <location>
        <begin position="1"/>
        <end position="63"/>
    </location>
</feature>
<feature type="compositionally biased region" description="Basic and acidic residues" evidence="1">
    <location>
        <begin position="49"/>
        <end position="63"/>
    </location>
</feature>
<evidence type="ECO:0000256" key="1">
    <source>
        <dbReference type="SAM" id="MobiDB-lite"/>
    </source>
</evidence>
<dbReference type="HOGENOM" id="CLU_1176516_0_0_1"/>
<keyword evidence="3" id="KW-1185">Reference proteome</keyword>
<dbReference type="InParanoid" id="B4N1H0"/>
<dbReference type="AlphaFoldDB" id="B4N1H0"/>
<evidence type="ECO:0000313" key="2">
    <source>
        <dbReference type="EMBL" id="EDW78209.2"/>
    </source>
</evidence>
<dbReference type="EMBL" id="CH963925">
    <property type="protein sequence ID" value="EDW78209.2"/>
    <property type="molecule type" value="Genomic_DNA"/>
</dbReference>